<feature type="non-terminal residue" evidence="1">
    <location>
        <position position="61"/>
    </location>
</feature>
<dbReference type="RefSeq" id="WP_146605860.1">
    <property type="nucleotide sequence ID" value="NZ_POTY01000233.1"/>
</dbReference>
<proteinExistence type="predicted"/>
<dbReference type="EMBL" id="POTY01000233">
    <property type="protein sequence ID" value="PZG11349.1"/>
    <property type="molecule type" value="Genomic_DNA"/>
</dbReference>
<dbReference type="AlphaFoldDB" id="A0A2W2E418"/>
<evidence type="ECO:0000313" key="2">
    <source>
        <dbReference type="Proteomes" id="UP000248924"/>
    </source>
</evidence>
<keyword evidence="2" id="KW-1185">Reference proteome</keyword>
<gene>
    <name evidence="1" type="ORF">C1I95_27310</name>
</gene>
<sequence length="61" mass="6225">MVAGSGWFNRFVTHHNSMIGGVGGGRLGRVDQGFGRRGRAVAVAVVAAVALVSCTGDRDAP</sequence>
<dbReference type="Proteomes" id="UP000248924">
    <property type="component" value="Unassembled WGS sequence"/>
</dbReference>
<organism evidence="1 2">
    <name type="scientific">Micromonospora craterilacus</name>
    <dbReference type="NCBI Taxonomy" id="1655439"/>
    <lineage>
        <taxon>Bacteria</taxon>
        <taxon>Bacillati</taxon>
        <taxon>Actinomycetota</taxon>
        <taxon>Actinomycetes</taxon>
        <taxon>Micromonosporales</taxon>
        <taxon>Micromonosporaceae</taxon>
        <taxon>Micromonospora</taxon>
    </lineage>
</organism>
<name>A0A2W2E418_9ACTN</name>
<protein>
    <submittedName>
        <fullName evidence="1">Uncharacterized protein</fullName>
    </submittedName>
</protein>
<comment type="caution">
    <text evidence="1">The sequence shown here is derived from an EMBL/GenBank/DDBJ whole genome shotgun (WGS) entry which is preliminary data.</text>
</comment>
<reference evidence="1 2" key="1">
    <citation type="submission" date="2018-01" db="EMBL/GenBank/DDBJ databases">
        <title>Draft genome sequence of Jishengella sp. NA12.</title>
        <authorList>
            <person name="Sahin N."/>
            <person name="Ay H."/>
            <person name="Saygin H."/>
        </authorList>
    </citation>
    <scope>NUCLEOTIDE SEQUENCE [LARGE SCALE GENOMIC DNA]</scope>
    <source>
        <strain evidence="1 2">NA12</strain>
    </source>
</reference>
<evidence type="ECO:0000313" key="1">
    <source>
        <dbReference type="EMBL" id="PZG11349.1"/>
    </source>
</evidence>
<accession>A0A2W2E418</accession>